<dbReference type="Gene3D" id="1.20.120.350">
    <property type="entry name" value="Voltage-gated potassium channels. Chain C"/>
    <property type="match status" value="1"/>
</dbReference>
<dbReference type="InterPro" id="IPR027359">
    <property type="entry name" value="Volt_channel_dom_sf"/>
</dbReference>
<dbReference type="InterPro" id="IPR013099">
    <property type="entry name" value="K_chnl_dom"/>
</dbReference>
<keyword evidence="3 8" id="KW-0812">Transmembrane</keyword>
<evidence type="ECO:0000256" key="6">
    <source>
        <dbReference type="ARBA" id="ARBA00023136"/>
    </source>
</evidence>
<feature type="domain" description="Potassium channel" evidence="9">
    <location>
        <begin position="145"/>
        <end position="215"/>
    </location>
</feature>
<evidence type="ECO:0000256" key="5">
    <source>
        <dbReference type="ARBA" id="ARBA00023065"/>
    </source>
</evidence>
<dbReference type="GO" id="GO:0008076">
    <property type="term" value="C:voltage-gated potassium channel complex"/>
    <property type="evidence" value="ECO:0007669"/>
    <property type="project" value="InterPro"/>
</dbReference>
<dbReference type="RefSeq" id="WP_013237271.1">
    <property type="nucleotide sequence ID" value="NZ_LITQ01000017.1"/>
</dbReference>
<dbReference type="Pfam" id="PF07885">
    <property type="entry name" value="Ion_trans_2"/>
    <property type="match status" value="1"/>
</dbReference>
<evidence type="ECO:0000256" key="8">
    <source>
        <dbReference type="SAM" id="Phobius"/>
    </source>
</evidence>
<gene>
    <name evidence="10" type="primary">kcsA_1</name>
    <name evidence="11" type="synonym">kcsA_2</name>
    <name evidence="11" type="ORF">CLCOS_31560</name>
    <name evidence="10" type="ORF">WX73_00678</name>
</gene>
<evidence type="ECO:0000256" key="1">
    <source>
        <dbReference type="ARBA" id="ARBA00004141"/>
    </source>
</evidence>
<proteinExistence type="predicted"/>
<name>A0A166SUT8_9CLOT</name>
<keyword evidence="13" id="KW-1185">Reference proteome</keyword>
<protein>
    <submittedName>
        <fullName evidence="10 11">pH-gated potassium channel KcsA</fullName>
    </submittedName>
</protein>
<keyword evidence="2" id="KW-0813">Transport</keyword>
<dbReference type="EMBL" id="LROR01000061">
    <property type="protein sequence ID" value="OBR92161.1"/>
    <property type="molecule type" value="Genomic_DNA"/>
</dbReference>
<accession>A0A166SUT8</accession>
<feature type="transmembrane region" description="Helical" evidence="8">
    <location>
        <begin position="51"/>
        <end position="66"/>
    </location>
</feature>
<reference evidence="10 12" key="1">
    <citation type="journal article" date="2015" name="Biotechnol. Bioeng.">
        <title>Genome sequence and phenotypic characterization of Caulobacter segnis.</title>
        <authorList>
            <person name="Patel S."/>
            <person name="Fletcher B."/>
            <person name="Scott D.C."/>
            <person name="Ely B."/>
        </authorList>
    </citation>
    <scope>NUCLEOTIDE SEQUENCE [LARGE SCALE GENOMIC DNA]</scope>
    <source>
        <strain evidence="10 12">PS02</strain>
    </source>
</reference>
<dbReference type="PRINTS" id="PR00169">
    <property type="entry name" value="KCHANNEL"/>
</dbReference>
<dbReference type="Proteomes" id="UP000077384">
    <property type="component" value="Unassembled WGS sequence"/>
</dbReference>
<evidence type="ECO:0000313" key="12">
    <source>
        <dbReference type="Proteomes" id="UP000077384"/>
    </source>
</evidence>
<evidence type="ECO:0000313" key="11">
    <source>
        <dbReference type="EMBL" id="OBR92161.1"/>
    </source>
</evidence>
<dbReference type="GO" id="GO:0001508">
    <property type="term" value="P:action potential"/>
    <property type="evidence" value="ECO:0007669"/>
    <property type="project" value="TreeGrafter"/>
</dbReference>
<evidence type="ECO:0000313" key="10">
    <source>
        <dbReference type="EMBL" id="OAA92794.1"/>
    </source>
</evidence>
<dbReference type="PATRIC" id="fig|1705578.3.peg.1063"/>
<keyword evidence="4 8" id="KW-1133">Transmembrane helix</keyword>
<evidence type="ECO:0000313" key="13">
    <source>
        <dbReference type="Proteomes" id="UP000093694"/>
    </source>
</evidence>
<evidence type="ECO:0000256" key="4">
    <source>
        <dbReference type="ARBA" id="ARBA00022989"/>
    </source>
</evidence>
<keyword evidence="6 8" id="KW-0472">Membrane</keyword>
<evidence type="ECO:0000256" key="2">
    <source>
        <dbReference type="ARBA" id="ARBA00022448"/>
    </source>
</evidence>
<dbReference type="EMBL" id="LITQ01000017">
    <property type="protein sequence ID" value="OAA92794.1"/>
    <property type="molecule type" value="Genomic_DNA"/>
</dbReference>
<dbReference type="PANTHER" id="PTHR11537:SF254">
    <property type="entry name" value="POTASSIUM VOLTAGE-GATED CHANNEL PROTEIN SHAB"/>
    <property type="match status" value="1"/>
</dbReference>
<dbReference type="SUPFAM" id="SSF81324">
    <property type="entry name" value="Voltage-gated potassium channels"/>
    <property type="match status" value="1"/>
</dbReference>
<comment type="subcellular location">
    <subcellularLocation>
        <location evidence="1">Membrane</location>
        <topology evidence="1">Multi-pass membrane protein</topology>
    </subcellularLocation>
</comment>
<dbReference type="Proteomes" id="UP000093694">
    <property type="component" value="Unassembled WGS sequence"/>
</dbReference>
<dbReference type="Gene3D" id="1.10.287.70">
    <property type="match status" value="1"/>
</dbReference>
<dbReference type="GO" id="GO:0005249">
    <property type="term" value="F:voltage-gated potassium channel activity"/>
    <property type="evidence" value="ECO:0007669"/>
    <property type="project" value="InterPro"/>
</dbReference>
<keyword evidence="7 10" id="KW-0407">Ion channel</keyword>
<evidence type="ECO:0000256" key="3">
    <source>
        <dbReference type="ARBA" id="ARBA00022692"/>
    </source>
</evidence>
<sequence>MIHKISKKSLKLIYNVFIGILSLSIIIILIFEDAGNLTARDLDTVHKIDNIIWMIFVVDYFTRLIISDNKKTFIKKNIIDLIAIIPFNMIFQSLRIVESTKLFKTLKLINFLRSLRALAFFFKFQKCLNEFIKTNKFNYILQLTIVTILMGGVGMHFAEGRTLGDSIWLSFVTTTTVGYGDISPSTTAGRIIASILMLTGIGFIGTLTSTISAYFIDRKAKKVRKNFKYKVLDTIKEELDDFDSLSNEDINNICKTLIGLKNK</sequence>
<evidence type="ECO:0000256" key="7">
    <source>
        <dbReference type="ARBA" id="ARBA00023303"/>
    </source>
</evidence>
<keyword evidence="5" id="KW-0406">Ion transport</keyword>
<feature type="transmembrane region" description="Helical" evidence="8">
    <location>
        <begin position="137"/>
        <end position="158"/>
    </location>
</feature>
<feature type="transmembrane region" description="Helical" evidence="8">
    <location>
        <begin position="191"/>
        <end position="216"/>
    </location>
</feature>
<comment type="caution">
    <text evidence="10">The sequence shown here is derived from an EMBL/GenBank/DDBJ whole genome shotgun (WGS) entry which is preliminary data.</text>
</comment>
<dbReference type="AlphaFoldDB" id="A0A166SUT8"/>
<dbReference type="PANTHER" id="PTHR11537">
    <property type="entry name" value="VOLTAGE-GATED POTASSIUM CHANNEL"/>
    <property type="match status" value="1"/>
</dbReference>
<evidence type="ECO:0000259" key="9">
    <source>
        <dbReference type="Pfam" id="PF07885"/>
    </source>
</evidence>
<feature type="transmembrane region" description="Helical" evidence="8">
    <location>
        <begin position="12"/>
        <end position="31"/>
    </location>
</feature>
<organism evidence="10 12">
    <name type="scientific">Clostridium coskatii</name>
    <dbReference type="NCBI Taxonomy" id="1705578"/>
    <lineage>
        <taxon>Bacteria</taxon>
        <taxon>Bacillati</taxon>
        <taxon>Bacillota</taxon>
        <taxon>Clostridia</taxon>
        <taxon>Eubacteriales</taxon>
        <taxon>Clostridiaceae</taxon>
        <taxon>Clostridium</taxon>
    </lineage>
</organism>
<reference evidence="11 13" key="2">
    <citation type="journal article" date="2016" name="Front. Microbiol.">
        <title>Industrial Acetogenic Biocatalysts: A Comparative Metabolic and Genomic Analysis.</title>
        <authorList>
            <person name="Bengelsdorf F."/>
            <person name="Poehlein A."/>
            <person name="Sonja S."/>
            <person name="Erz C."/>
            <person name="Hummel T."/>
            <person name="Hoffmeister S."/>
            <person name="Daniel R."/>
            <person name="Durre P."/>
        </authorList>
    </citation>
    <scope>NUCLEOTIDE SEQUENCE [LARGE SCALE GENOMIC DNA]</scope>
    <source>
        <strain evidence="11 13">PTA-10522</strain>
    </source>
</reference>
<dbReference type="InterPro" id="IPR028325">
    <property type="entry name" value="VG_K_chnl"/>
</dbReference>